<accession>A0AAD6Y928</accession>
<dbReference type="Proteomes" id="UP001219525">
    <property type="component" value="Unassembled WGS sequence"/>
</dbReference>
<proteinExistence type="predicted"/>
<evidence type="ECO:0000313" key="1">
    <source>
        <dbReference type="EMBL" id="KAJ7197022.1"/>
    </source>
</evidence>
<organism evidence="1 2">
    <name type="scientific">Mycena pura</name>
    <dbReference type="NCBI Taxonomy" id="153505"/>
    <lineage>
        <taxon>Eukaryota</taxon>
        <taxon>Fungi</taxon>
        <taxon>Dikarya</taxon>
        <taxon>Basidiomycota</taxon>
        <taxon>Agaricomycotina</taxon>
        <taxon>Agaricomycetes</taxon>
        <taxon>Agaricomycetidae</taxon>
        <taxon>Agaricales</taxon>
        <taxon>Marasmiineae</taxon>
        <taxon>Mycenaceae</taxon>
        <taxon>Mycena</taxon>
    </lineage>
</organism>
<reference evidence="1" key="1">
    <citation type="submission" date="2023-03" db="EMBL/GenBank/DDBJ databases">
        <title>Massive genome expansion in bonnet fungi (Mycena s.s.) driven by repeated elements and novel gene families across ecological guilds.</title>
        <authorList>
            <consortium name="Lawrence Berkeley National Laboratory"/>
            <person name="Harder C.B."/>
            <person name="Miyauchi S."/>
            <person name="Viragh M."/>
            <person name="Kuo A."/>
            <person name="Thoen E."/>
            <person name="Andreopoulos B."/>
            <person name="Lu D."/>
            <person name="Skrede I."/>
            <person name="Drula E."/>
            <person name="Henrissat B."/>
            <person name="Morin E."/>
            <person name="Kohler A."/>
            <person name="Barry K."/>
            <person name="LaButti K."/>
            <person name="Morin E."/>
            <person name="Salamov A."/>
            <person name="Lipzen A."/>
            <person name="Mereny Z."/>
            <person name="Hegedus B."/>
            <person name="Baldrian P."/>
            <person name="Stursova M."/>
            <person name="Weitz H."/>
            <person name="Taylor A."/>
            <person name="Grigoriev I.V."/>
            <person name="Nagy L.G."/>
            <person name="Martin F."/>
            <person name="Kauserud H."/>
        </authorList>
    </citation>
    <scope>NUCLEOTIDE SEQUENCE</scope>
    <source>
        <strain evidence="1">9144</strain>
    </source>
</reference>
<comment type="caution">
    <text evidence="1">The sequence shown here is derived from an EMBL/GenBank/DDBJ whole genome shotgun (WGS) entry which is preliminary data.</text>
</comment>
<sequence>MNTARIRYDTIWIGYDTGSSLSKYIQLSSDPSKAYFQTLLSVIMFCSAPEASGTQSSLSVHANCFSALVKKYADTEQTQAPADSANTAVKAAQGLSLFAMVVALQESPVDLQVTKEMAEGRVGGGHKLGINYMYFIKIKGA</sequence>
<keyword evidence="2" id="KW-1185">Reference proteome</keyword>
<protein>
    <submittedName>
        <fullName evidence="1">Uncharacterized protein</fullName>
    </submittedName>
</protein>
<name>A0AAD6Y928_9AGAR</name>
<dbReference type="EMBL" id="JARJCW010000080">
    <property type="protein sequence ID" value="KAJ7197022.1"/>
    <property type="molecule type" value="Genomic_DNA"/>
</dbReference>
<gene>
    <name evidence="1" type="ORF">GGX14DRAFT_402928</name>
</gene>
<dbReference type="AlphaFoldDB" id="A0AAD6Y928"/>
<evidence type="ECO:0000313" key="2">
    <source>
        <dbReference type="Proteomes" id="UP001219525"/>
    </source>
</evidence>